<evidence type="ECO:0000313" key="7">
    <source>
        <dbReference type="EMBL" id="MBO1927457.1"/>
    </source>
</evidence>
<evidence type="ECO:0000256" key="2">
    <source>
        <dbReference type="ARBA" id="ARBA00022475"/>
    </source>
</evidence>
<dbReference type="Proteomes" id="UP000664835">
    <property type="component" value="Unassembled WGS sequence"/>
</dbReference>
<reference evidence="7 8" key="1">
    <citation type="submission" date="2021-03" db="EMBL/GenBank/DDBJ databases">
        <title>Thiomicrorhabdus sp.nov.,novel sulfur-oxidizing bacteria isolated from coastal sediment.</title>
        <authorList>
            <person name="Liu X."/>
        </authorList>
    </citation>
    <scope>NUCLEOTIDE SEQUENCE [LARGE SCALE GENOMIC DNA]</scope>
    <source>
        <strain evidence="7 8">6S2-11</strain>
    </source>
</reference>
<dbReference type="Pfam" id="PF01810">
    <property type="entry name" value="LysE"/>
    <property type="match status" value="1"/>
</dbReference>
<keyword evidence="3 6" id="KW-0812">Transmembrane</keyword>
<protein>
    <submittedName>
        <fullName evidence="7">LysE family translocator</fullName>
    </submittedName>
</protein>
<accession>A0ABS3Q599</accession>
<comment type="caution">
    <text evidence="7">The sequence shown here is derived from an EMBL/GenBank/DDBJ whole genome shotgun (WGS) entry which is preliminary data.</text>
</comment>
<evidence type="ECO:0000313" key="8">
    <source>
        <dbReference type="Proteomes" id="UP000664835"/>
    </source>
</evidence>
<dbReference type="RefSeq" id="WP_208149529.1">
    <property type="nucleotide sequence ID" value="NZ_JAGETV010000011.1"/>
</dbReference>
<evidence type="ECO:0000256" key="6">
    <source>
        <dbReference type="SAM" id="Phobius"/>
    </source>
</evidence>
<sequence length="209" mass="22582">MNPELYSIFLVSTLLLILVPGPSAMVAASQGASLQSSRALFGITGIAIADASFFVLSATGIAALIIASSAVFSVIKWIGVVFLLYMGLSIFFSKTQTFRLTTHKTATSNQRLFGQGLVIQMANPKALMYFSALLPQFIDQNQPLIPQLMLMGITVFIADLLVYSFYALFGAHLARKQLTHGMIQFINKTAGTALIYTGVKMSTLDTRVG</sequence>
<evidence type="ECO:0000256" key="1">
    <source>
        <dbReference type="ARBA" id="ARBA00004651"/>
    </source>
</evidence>
<evidence type="ECO:0000256" key="3">
    <source>
        <dbReference type="ARBA" id="ARBA00022692"/>
    </source>
</evidence>
<keyword evidence="2" id="KW-1003">Cell membrane</keyword>
<dbReference type="PANTHER" id="PTHR30086:SF20">
    <property type="entry name" value="ARGININE EXPORTER PROTEIN ARGO-RELATED"/>
    <property type="match status" value="1"/>
</dbReference>
<comment type="subcellular location">
    <subcellularLocation>
        <location evidence="1">Cell membrane</location>
        <topology evidence="1">Multi-pass membrane protein</topology>
    </subcellularLocation>
</comment>
<evidence type="ECO:0000256" key="5">
    <source>
        <dbReference type="ARBA" id="ARBA00023136"/>
    </source>
</evidence>
<organism evidence="7 8">
    <name type="scientific">Thiomicrorhabdus marina</name>
    <dbReference type="NCBI Taxonomy" id="2818442"/>
    <lineage>
        <taxon>Bacteria</taxon>
        <taxon>Pseudomonadati</taxon>
        <taxon>Pseudomonadota</taxon>
        <taxon>Gammaproteobacteria</taxon>
        <taxon>Thiotrichales</taxon>
        <taxon>Piscirickettsiaceae</taxon>
        <taxon>Thiomicrorhabdus</taxon>
    </lineage>
</organism>
<evidence type="ECO:0000256" key="4">
    <source>
        <dbReference type="ARBA" id="ARBA00022989"/>
    </source>
</evidence>
<feature type="transmembrane region" description="Helical" evidence="6">
    <location>
        <begin position="144"/>
        <end position="169"/>
    </location>
</feature>
<dbReference type="InterPro" id="IPR001123">
    <property type="entry name" value="LeuE-type"/>
</dbReference>
<proteinExistence type="predicted"/>
<name>A0ABS3Q599_9GAMM</name>
<dbReference type="EMBL" id="JAGETV010000011">
    <property type="protein sequence ID" value="MBO1927457.1"/>
    <property type="molecule type" value="Genomic_DNA"/>
</dbReference>
<dbReference type="PIRSF" id="PIRSF006324">
    <property type="entry name" value="LeuE"/>
    <property type="match status" value="1"/>
</dbReference>
<keyword evidence="5 6" id="KW-0472">Membrane</keyword>
<dbReference type="PANTHER" id="PTHR30086">
    <property type="entry name" value="ARGININE EXPORTER PROTEIN ARGO"/>
    <property type="match status" value="1"/>
</dbReference>
<feature type="transmembrane region" description="Helical" evidence="6">
    <location>
        <begin position="41"/>
        <end position="67"/>
    </location>
</feature>
<keyword evidence="8" id="KW-1185">Reference proteome</keyword>
<keyword evidence="4 6" id="KW-1133">Transmembrane helix</keyword>
<feature type="transmembrane region" description="Helical" evidence="6">
    <location>
        <begin position="74"/>
        <end position="92"/>
    </location>
</feature>
<gene>
    <name evidence="7" type="ORF">J3998_07685</name>
</gene>